<feature type="region of interest" description="Disordered" evidence="1">
    <location>
        <begin position="185"/>
        <end position="206"/>
    </location>
</feature>
<dbReference type="Pfam" id="PF03078">
    <property type="entry name" value="ATHILA"/>
    <property type="match status" value="2"/>
</dbReference>
<dbReference type="InterPro" id="IPR004312">
    <property type="entry name" value="ATHILA_Orf1_C"/>
</dbReference>
<feature type="region of interest" description="Disordered" evidence="1">
    <location>
        <begin position="1"/>
        <end position="57"/>
    </location>
</feature>
<feature type="compositionally biased region" description="Basic and acidic residues" evidence="1">
    <location>
        <begin position="35"/>
        <end position="57"/>
    </location>
</feature>
<protein>
    <recommendedName>
        <fullName evidence="2">Arabidopsis retrotransposon Orf1 C-terminal domain-containing protein</fullName>
    </recommendedName>
</protein>
<sequence>MQREEVARGKRVVEAEEEHHEEAPFEEAVSEEEVEIIRDDTPAPVERRNRARGKREPTPSEYYQYLKELKFEGTRYPHKETMQELGICGDVEYLMELANLATFISCQCGGYKEESCQLLATLKVHFCVDDSEKEERGGLGYVTFKVRDVECTLDIRHLDTIFGFPSGEEIRQDYDQEELNLFGKQSPVRSPSPNQEQEFFNPKSPTKSMLQPSIAREFAEVLCWWSLNANTRSCGYGIRNPDVLPKFIDLDYLMGKDFLEKTIPADRYLFKFNHLELGPSLLPLPCENRTSVKTRRNINFMPSASALNIDIGGAREDEQEYSQADYVRQEYFTQADYEQQIEFEQHIDQPKQGTSEQEQAHYEEGAD</sequence>
<gene>
    <name evidence="3" type="ORF">AXX17_ATUG01720</name>
</gene>
<feature type="compositionally biased region" description="Basic and acidic residues" evidence="1">
    <location>
        <begin position="1"/>
        <end position="23"/>
    </location>
</feature>
<proteinExistence type="predicted"/>
<comment type="caution">
    <text evidence="3">The sequence shown here is derived from an EMBL/GenBank/DDBJ whole genome shotgun (WGS) entry which is preliminary data.</text>
</comment>
<dbReference type="AlphaFoldDB" id="A0A178U6T9"/>
<feature type="domain" description="Arabidopsis retrotransposon Orf1 C-terminal" evidence="2">
    <location>
        <begin position="233"/>
        <end position="366"/>
    </location>
</feature>
<evidence type="ECO:0000256" key="1">
    <source>
        <dbReference type="SAM" id="MobiDB-lite"/>
    </source>
</evidence>
<reference evidence="4" key="1">
    <citation type="journal article" date="2016" name="Proc. Natl. Acad. Sci. U.S.A.">
        <title>Chromosome-level assembly of Arabidopsis thaliana Ler reveals the extent of translocation and inversion polymorphisms.</title>
        <authorList>
            <person name="Zapata L."/>
            <person name="Ding J."/>
            <person name="Willing E.M."/>
            <person name="Hartwig B."/>
            <person name="Bezdan D."/>
            <person name="Jiao W.B."/>
            <person name="Patel V."/>
            <person name="Velikkakam James G."/>
            <person name="Koornneef M."/>
            <person name="Ossowski S."/>
            <person name="Schneeberger K."/>
        </authorList>
    </citation>
    <scope>NUCLEOTIDE SEQUENCE [LARGE SCALE GENOMIC DNA]</scope>
    <source>
        <strain evidence="4">cv. Landsberg erecta</strain>
    </source>
</reference>
<name>A0A178U6T9_ARATH</name>
<organism evidence="3 4">
    <name type="scientific">Arabidopsis thaliana</name>
    <name type="common">Mouse-ear cress</name>
    <dbReference type="NCBI Taxonomy" id="3702"/>
    <lineage>
        <taxon>Eukaryota</taxon>
        <taxon>Viridiplantae</taxon>
        <taxon>Streptophyta</taxon>
        <taxon>Embryophyta</taxon>
        <taxon>Tracheophyta</taxon>
        <taxon>Spermatophyta</taxon>
        <taxon>Magnoliopsida</taxon>
        <taxon>eudicotyledons</taxon>
        <taxon>Gunneridae</taxon>
        <taxon>Pentapetalae</taxon>
        <taxon>rosids</taxon>
        <taxon>malvids</taxon>
        <taxon>Brassicales</taxon>
        <taxon>Brassicaceae</taxon>
        <taxon>Camelineae</taxon>
        <taxon>Arabidopsis</taxon>
    </lineage>
</organism>
<feature type="region of interest" description="Disordered" evidence="1">
    <location>
        <begin position="345"/>
        <end position="367"/>
    </location>
</feature>
<feature type="compositionally biased region" description="Polar residues" evidence="1">
    <location>
        <begin position="187"/>
        <end position="206"/>
    </location>
</feature>
<evidence type="ECO:0000313" key="4">
    <source>
        <dbReference type="Proteomes" id="UP000078284"/>
    </source>
</evidence>
<evidence type="ECO:0000259" key="2">
    <source>
        <dbReference type="Pfam" id="PF03078"/>
    </source>
</evidence>
<dbReference type="Proteomes" id="UP000078284">
    <property type="component" value="Unassembled WGS sequence"/>
</dbReference>
<feature type="domain" description="Arabidopsis retrotransposon Orf1 C-terminal" evidence="2">
    <location>
        <begin position="1"/>
        <end position="182"/>
    </location>
</feature>
<feature type="compositionally biased region" description="Acidic residues" evidence="1">
    <location>
        <begin position="24"/>
        <end position="34"/>
    </location>
</feature>
<accession>A0A178U6T9</accession>
<feature type="compositionally biased region" description="Basic and acidic residues" evidence="1">
    <location>
        <begin position="358"/>
        <end position="367"/>
    </location>
</feature>
<evidence type="ECO:0000313" key="3">
    <source>
        <dbReference type="EMBL" id="OAO89335.1"/>
    </source>
</evidence>
<dbReference type="EMBL" id="LUHQ01000013">
    <property type="protein sequence ID" value="OAO89335.1"/>
    <property type="molecule type" value="Genomic_DNA"/>
</dbReference>